<evidence type="ECO:0000313" key="3">
    <source>
        <dbReference type="Proteomes" id="UP000472263"/>
    </source>
</evidence>
<accession>A0A668A032</accession>
<dbReference type="CDD" id="cd00275">
    <property type="entry name" value="C2_PLC_like"/>
    <property type="match status" value="1"/>
</dbReference>
<dbReference type="AlphaFoldDB" id="A0A668A032"/>
<evidence type="ECO:0000313" key="2">
    <source>
        <dbReference type="Ensembl" id="ENSMMDP00005048195.1"/>
    </source>
</evidence>
<dbReference type="GeneTree" id="ENSGT00940000155660"/>
<dbReference type="PANTHER" id="PTHR10336:SF84">
    <property type="entry name" value="INACTIVE PHOSPHOLIPASE C-LIKE PROTEIN 2"/>
    <property type="match status" value="1"/>
</dbReference>
<dbReference type="InterPro" id="IPR000008">
    <property type="entry name" value="C2_dom"/>
</dbReference>
<dbReference type="GO" id="GO:0046488">
    <property type="term" value="P:phosphatidylinositol metabolic process"/>
    <property type="evidence" value="ECO:0007669"/>
    <property type="project" value="TreeGrafter"/>
</dbReference>
<dbReference type="GO" id="GO:0004435">
    <property type="term" value="F:phosphatidylinositol-4,5-bisphosphate phospholipase C activity"/>
    <property type="evidence" value="ECO:0007669"/>
    <property type="project" value="TreeGrafter"/>
</dbReference>
<dbReference type="PROSITE" id="PS50004">
    <property type="entry name" value="C2"/>
    <property type="match status" value="1"/>
</dbReference>
<dbReference type="GO" id="GO:0048015">
    <property type="term" value="P:phosphatidylinositol-mediated signaling"/>
    <property type="evidence" value="ECO:0007669"/>
    <property type="project" value="TreeGrafter"/>
</dbReference>
<reference evidence="2" key="2">
    <citation type="submission" date="2025-08" db="UniProtKB">
        <authorList>
            <consortium name="Ensembl"/>
        </authorList>
    </citation>
    <scope>IDENTIFICATION</scope>
</reference>
<dbReference type="GO" id="GO:0007214">
    <property type="term" value="P:gamma-aminobutyric acid signaling pathway"/>
    <property type="evidence" value="ECO:0007669"/>
    <property type="project" value="TreeGrafter"/>
</dbReference>
<name>A0A668A032_9TELE</name>
<dbReference type="InterPro" id="IPR035892">
    <property type="entry name" value="C2_domain_sf"/>
</dbReference>
<evidence type="ECO:0000259" key="1">
    <source>
        <dbReference type="PROSITE" id="PS50004"/>
    </source>
</evidence>
<gene>
    <name evidence="2" type="primary">LOC115367412</name>
</gene>
<sequence>MASRPINGDNPIFDESFEFQINLPELAMVRFVVLDDDFIGDEFIGQYTIPLECLQPGYRYVPLQTLTGEDLPYSRLVKAKCKRGWKSGSWTDHRLNAYAV</sequence>
<dbReference type="PANTHER" id="PTHR10336">
    <property type="entry name" value="PHOSPHOINOSITIDE-SPECIFIC PHOSPHOLIPASE C FAMILY PROTEIN"/>
    <property type="match status" value="1"/>
</dbReference>
<protein>
    <recommendedName>
        <fullName evidence="1">C2 domain-containing protein</fullName>
    </recommendedName>
</protein>
<dbReference type="GO" id="GO:0051209">
    <property type="term" value="P:release of sequestered calcium ion into cytosol"/>
    <property type="evidence" value="ECO:0007669"/>
    <property type="project" value="TreeGrafter"/>
</dbReference>
<dbReference type="SUPFAM" id="SSF49562">
    <property type="entry name" value="C2 domain (Calcium/lipid-binding domain, CaLB)"/>
    <property type="match status" value="1"/>
</dbReference>
<dbReference type="GO" id="GO:0032228">
    <property type="term" value="P:regulation of synaptic transmission, GABAergic"/>
    <property type="evidence" value="ECO:0007669"/>
    <property type="project" value="TreeGrafter"/>
</dbReference>
<keyword evidence="3" id="KW-1185">Reference proteome</keyword>
<reference evidence="2" key="3">
    <citation type="submission" date="2025-09" db="UniProtKB">
        <authorList>
            <consortium name="Ensembl"/>
        </authorList>
    </citation>
    <scope>IDENTIFICATION</scope>
</reference>
<reference evidence="2" key="1">
    <citation type="submission" date="2019-06" db="EMBL/GenBank/DDBJ databases">
        <authorList>
            <consortium name="Wellcome Sanger Institute Data Sharing"/>
        </authorList>
    </citation>
    <scope>NUCLEOTIDE SEQUENCE [LARGE SCALE GENOMIC DNA]</scope>
</reference>
<feature type="domain" description="C2" evidence="1">
    <location>
        <begin position="1"/>
        <end position="65"/>
    </location>
</feature>
<dbReference type="Gene3D" id="2.60.40.150">
    <property type="entry name" value="C2 domain"/>
    <property type="match status" value="1"/>
</dbReference>
<dbReference type="Ensembl" id="ENSMMDT00005049144.1">
    <property type="protein sequence ID" value="ENSMMDP00005048195.1"/>
    <property type="gene ID" value="ENSMMDG00005021849.1"/>
</dbReference>
<dbReference type="Proteomes" id="UP000472263">
    <property type="component" value="Chromosome 11"/>
</dbReference>
<dbReference type="Pfam" id="PF00168">
    <property type="entry name" value="C2"/>
    <property type="match status" value="1"/>
</dbReference>
<organism evidence="2 3">
    <name type="scientific">Myripristis murdjan</name>
    <name type="common">pinecone soldierfish</name>
    <dbReference type="NCBI Taxonomy" id="586833"/>
    <lineage>
        <taxon>Eukaryota</taxon>
        <taxon>Metazoa</taxon>
        <taxon>Chordata</taxon>
        <taxon>Craniata</taxon>
        <taxon>Vertebrata</taxon>
        <taxon>Euteleostomi</taxon>
        <taxon>Actinopterygii</taxon>
        <taxon>Neopterygii</taxon>
        <taxon>Teleostei</taxon>
        <taxon>Neoteleostei</taxon>
        <taxon>Acanthomorphata</taxon>
        <taxon>Holocentriformes</taxon>
        <taxon>Holocentridae</taxon>
        <taxon>Myripristis</taxon>
    </lineage>
</organism>
<dbReference type="InterPro" id="IPR001192">
    <property type="entry name" value="PI-PLC_fam"/>
</dbReference>
<proteinExistence type="predicted"/>